<reference evidence="6 7" key="1">
    <citation type="submission" date="2020-07" db="EMBL/GenBank/DDBJ databases">
        <title>Definition of the novel symbiovar canariense within Mesorhizobium novociceri, a new species of genus Mesorhizobium nodulating Cicer canariense in the Caldera de Taburiente National Park (La Palma, Canary Islands).</title>
        <authorList>
            <person name="Leon-Barrios M."/>
            <person name="Perez-Yepez J."/>
            <person name="Flores-Felix J.D."/>
            <person name="Ramirez-Baena M.H."/>
            <person name="Pulido-Suarez L."/>
            <person name="Igual J.M."/>
            <person name="Velazquez E."/>
            <person name="Peix A."/>
        </authorList>
    </citation>
    <scope>NUCLEOTIDE SEQUENCE [LARGE SCALE GENOMIC DNA]</scope>
    <source>
        <strain evidence="6 7">CCANP35</strain>
    </source>
</reference>
<dbReference type="RefSeq" id="WP_181061639.1">
    <property type="nucleotide sequence ID" value="NZ_JACDTY010000026.1"/>
</dbReference>
<evidence type="ECO:0000256" key="4">
    <source>
        <dbReference type="ARBA" id="ARBA00023163"/>
    </source>
</evidence>
<dbReference type="GO" id="GO:0003700">
    <property type="term" value="F:DNA-binding transcription factor activity"/>
    <property type="evidence" value="ECO:0007669"/>
    <property type="project" value="InterPro"/>
</dbReference>
<dbReference type="AlphaFoldDB" id="A0A838BFQ1"/>
<evidence type="ECO:0000256" key="3">
    <source>
        <dbReference type="ARBA" id="ARBA00023125"/>
    </source>
</evidence>
<evidence type="ECO:0000259" key="5">
    <source>
        <dbReference type="PROSITE" id="PS51000"/>
    </source>
</evidence>
<dbReference type="InterPro" id="IPR018356">
    <property type="entry name" value="Tscrpt_reg_HTH_DeoR_CS"/>
</dbReference>
<proteinExistence type="predicted"/>
<dbReference type="InterPro" id="IPR036388">
    <property type="entry name" value="WH-like_DNA-bd_sf"/>
</dbReference>
<name>A0A838BFQ1_9HYPH</name>
<keyword evidence="4" id="KW-0804">Transcription</keyword>
<evidence type="ECO:0000256" key="2">
    <source>
        <dbReference type="ARBA" id="ARBA00023015"/>
    </source>
</evidence>
<dbReference type="SUPFAM" id="SSF100950">
    <property type="entry name" value="NagB/RpiA/CoA transferase-like"/>
    <property type="match status" value="1"/>
</dbReference>
<keyword evidence="7" id="KW-1185">Reference proteome</keyword>
<protein>
    <submittedName>
        <fullName evidence="6">DeoR/GlpR transcriptional regulator</fullName>
    </submittedName>
</protein>
<dbReference type="Proteomes" id="UP000558284">
    <property type="component" value="Unassembled WGS sequence"/>
</dbReference>
<dbReference type="InterPro" id="IPR014036">
    <property type="entry name" value="DeoR-like_C"/>
</dbReference>
<dbReference type="GO" id="GO:0003677">
    <property type="term" value="F:DNA binding"/>
    <property type="evidence" value="ECO:0007669"/>
    <property type="project" value="UniProtKB-KW"/>
</dbReference>
<dbReference type="PROSITE" id="PS51000">
    <property type="entry name" value="HTH_DEOR_2"/>
    <property type="match status" value="1"/>
</dbReference>
<keyword evidence="1" id="KW-0678">Repressor</keyword>
<sequence length="271" mass="28604">MSYLLLEQRQSLIKERLGARGRVLAAELARELEVSEDTIRRDLREMAAAGLCRRVYGGALPISPASAPNLERPTNFANRNAILGKVAARLVPPSSTIFIDAGSTNAAVAMELSRDNNITVVTNSIVVLGAIANRSNIEVILIGGRLDQRSGAVLGGRAIKDAESIHTDICFLGASGVDAEAGITAFSFEEAEMGRSVASASRSIVVAATLDKFGTRAPFAVVPGDEGYTLVTEHGLSSQEAATFERRGINVIRAPAMTAASADSRPRGDRV</sequence>
<accession>A0A838BFQ1</accession>
<evidence type="ECO:0000313" key="7">
    <source>
        <dbReference type="Proteomes" id="UP000558284"/>
    </source>
</evidence>
<dbReference type="SUPFAM" id="SSF46785">
    <property type="entry name" value="Winged helix' DNA-binding domain"/>
    <property type="match status" value="1"/>
</dbReference>
<dbReference type="SMART" id="SM00420">
    <property type="entry name" value="HTH_DEOR"/>
    <property type="match status" value="1"/>
</dbReference>
<dbReference type="PANTHER" id="PTHR30363">
    <property type="entry name" value="HTH-TYPE TRANSCRIPTIONAL REGULATOR SRLR-RELATED"/>
    <property type="match status" value="1"/>
</dbReference>
<dbReference type="SMART" id="SM01134">
    <property type="entry name" value="DeoRC"/>
    <property type="match status" value="1"/>
</dbReference>
<keyword evidence="2" id="KW-0805">Transcription regulation</keyword>
<dbReference type="InterPro" id="IPR037171">
    <property type="entry name" value="NagB/RpiA_transferase-like"/>
</dbReference>
<dbReference type="Pfam" id="PF00455">
    <property type="entry name" value="DeoRC"/>
    <property type="match status" value="1"/>
</dbReference>
<dbReference type="InterPro" id="IPR036390">
    <property type="entry name" value="WH_DNA-bd_sf"/>
</dbReference>
<dbReference type="PANTHER" id="PTHR30363:SF4">
    <property type="entry name" value="GLYCEROL-3-PHOSPHATE REGULON REPRESSOR"/>
    <property type="match status" value="1"/>
</dbReference>
<dbReference type="InterPro" id="IPR050313">
    <property type="entry name" value="Carb_Metab_HTH_regulators"/>
</dbReference>
<evidence type="ECO:0000313" key="6">
    <source>
        <dbReference type="EMBL" id="MBA1144711.1"/>
    </source>
</evidence>
<keyword evidence="3" id="KW-0238">DNA-binding</keyword>
<gene>
    <name evidence="6" type="ORF">H0241_31390</name>
</gene>
<dbReference type="InterPro" id="IPR001034">
    <property type="entry name" value="DeoR_HTH"/>
</dbReference>
<dbReference type="Gene3D" id="3.40.50.1360">
    <property type="match status" value="1"/>
</dbReference>
<dbReference type="PROSITE" id="PS00894">
    <property type="entry name" value="HTH_DEOR_1"/>
    <property type="match status" value="1"/>
</dbReference>
<dbReference type="Gene3D" id="1.10.10.10">
    <property type="entry name" value="Winged helix-like DNA-binding domain superfamily/Winged helix DNA-binding domain"/>
    <property type="match status" value="1"/>
</dbReference>
<dbReference type="PRINTS" id="PR00037">
    <property type="entry name" value="HTHLACR"/>
</dbReference>
<comment type="caution">
    <text evidence="6">The sequence shown here is derived from an EMBL/GenBank/DDBJ whole genome shotgun (WGS) entry which is preliminary data.</text>
</comment>
<feature type="domain" description="HTH deoR-type" evidence="5">
    <location>
        <begin position="6"/>
        <end position="61"/>
    </location>
</feature>
<organism evidence="6 7">
    <name type="scientific">Mesorhizobium neociceri</name>
    <dbReference type="NCBI Taxonomy" id="1307853"/>
    <lineage>
        <taxon>Bacteria</taxon>
        <taxon>Pseudomonadati</taxon>
        <taxon>Pseudomonadota</taxon>
        <taxon>Alphaproteobacteria</taxon>
        <taxon>Hyphomicrobiales</taxon>
        <taxon>Phyllobacteriaceae</taxon>
        <taxon>Mesorhizobium</taxon>
    </lineage>
</organism>
<dbReference type="Pfam" id="PF08220">
    <property type="entry name" value="HTH_DeoR"/>
    <property type="match status" value="1"/>
</dbReference>
<evidence type="ECO:0000256" key="1">
    <source>
        <dbReference type="ARBA" id="ARBA00022491"/>
    </source>
</evidence>
<dbReference type="EMBL" id="JACDTY010000026">
    <property type="protein sequence ID" value="MBA1144711.1"/>
    <property type="molecule type" value="Genomic_DNA"/>
</dbReference>